<dbReference type="EMBL" id="BAAAQK010000029">
    <property type="protein sequence ID" value="GAA1879636.1"/>
    <property type="molecule type" value="Genomic_DNA"/>
</dbReference>
<keyword evidence="3" id="KW-1133">Transmembrane helix</keyword>
<feature type="transmembrane region" description="Helical" evidence="3">
    <location>
        <begin position="308"/>
        <end position="329"/>
    </location>
</feature>
<evidence type="ECO:0000256" key="1">
    <source>
        <dbReference type="ARBA" id="ARBA00022737"/>
    </source>
</evidence>
<dbReference type="PANTHER" id="PTHR44227:SF3">
    <property type="entry name" value="PROTEIN O-MANNOSYL-TRANSFERASE TMTC4"/>
    <property type="match status" value="1"/>
</dbReference>
<dbReference type="SUPFAM" id="SSF48452">
    <property type="entry name" value="TPR-like"/>
    <property type="match status" value="1"/>
</dbReference>
<evidence type="ECO:0000256" key="2">
    <source>
        <dbReference type="ARBA" id="ARBA00022803"/>
    </source>
</evidence>
<protein>
    <recommendedName>
        <fullName evidence="6">Tetratricopeptide repeat protein</fullName>
    </recommendedName>
</protein>
<gene>
    <name evidence="4" type="ORF">GCM10009836_71250</name>
</gene>
<evidence type="ECO:0000256" key="3">
    <source>
        <dbReference type="SAM" id="Phobius"/>
    </source>
</evidence>
<dbReference type="Gene3D" id="1.25.40.10">
    <property type="entry name" value="Tetratricopeptide repeat domain"/>
    <property type="match status" value="2"/>
</dbReference>
<reference evidence="4 5" key="1">
    <citation type="journal article" date="2019" name="Int. J. Syst. Evol. Microbiol.">
        <title>The Global Catalogue of Microorganisms (GCM) 10K type strain sequencing project: providing services to taxonomists for standard genome sequencing and annotation.</title>
        <authorList>
            <consortium name="The Broad Institute Genomics Platform"/>
            <consortium name="The Broad Institute Genome Sequencing Center for Infectious Disease"/>
            <person name="Wu L."/>
            <person name="Ma J."/>
        </authorList>
    </citation>
    <scope>NUCLEOTIDE SEQUENCE [LARGE SCALE GENOMIC DNA]</scope>
    <source>
        <strain evidence="4 5">JCM 16009</strain>
    </source>
</reference>
<sequence length="338" mass="35975">MSSAAARAERLGLLGRVEEAERVAREGLAEAPDDPELLGALSATLLRAKRHDEGLAAAEAACAAAPRAERPHRLRALHLSMLGRHPEAVEAGHLAVSLEPHEPAAARAHTTVLQRAGRLAEALAEARRVVALIPDEAAAHLVLADVASDAGDRKLARAEYEATLRIDPENAAARHDLALLDARTRRPARALAGLMAAGRLDPAMPEVMRTVVVVLWQLSWRLRIWFALVTVVALALSADPAAARITAAAVLATTGGLGWWTVRDLPRGTAAVVRRAVRGDRPLTVTFVTLALCVLVYVAVLVTGVGAAAAGVWLILVALGWMTLGVRLVRRTPRHPHR</sequence>
<keyword evidence="3" id="KW-0472">Membrane</keyword>
<name>A0ABN2NTB3_9PSEU</name>
<feature type="transmembrane region" description="Helical" evidence="3">
    <location>
        <begin position="218"/>
        <end position="236"/>
    </location>
</feature>
<keyword evidence="2" id="KW-0802">TPR repeat</keyword>
<dbReference type="PANTHER" id="PTHR44227">
    <property type="match status" value="1"/>
</dbReference>
<proteinExistence type="predicted"/>
<comment type="caution">
    <text evidence="4">The sequence shown here is derived from an EMBL/GenBank/DDBJ whole genome shotgun (WGS) entry which is preliminary data.</text>
</comment>
<evidence type="ECO:0000313" key="4">
    <source>
        <dbReference type="EMBL" id="GAA1879636.1"/>
    </source>
</evidence>
<evidence type="ECO:0008006" key="6">
    <source>
        <dbReference type="Google" id="ProtNLM"/>
    </source>
</evidence>
<dbReference type="Proteomes" id="UP001500449">
    <property type="component" value="Unassembled WGS sequence"/>
</dbReference>
<keyword evidence="3" id="KW-0812">Transmembrane</keyword>
<feature type="transmembrane region" description="Helical" evidence="3">
    <location>
        <begin position="242"/>
        <end position="262"/>
    </location>
</feature>
<dbReference type="InterPro" id="IPR052346">
    <property type="entry name" value="O-mannosyl-transferase_TMTC"/>
</dbReference>
<organism evidence="4 5">
    <name type="scientific">Pseudonocardia ailaonensis</name>
    <dbReference type="NCBI Taxonomy" id="367279"/>
    <lineage>
        <taxon>Bacteria</taxon>
        <taxon>Bacillati</taxon>
        <taxon>Actinomycetota</taxon>
        <taxon>Actinomycetes</taxon>
        <taxon>Pseudonocardiales</taxon>
        <taxon>Pseudonocardiaceae</taxon>
        <taxon>Pseudonocardia</taxon>
    </lineage>
</organism>
<evidence type="ECO:0000313" key="5">
    <source>
        <dbReference type="Proteomes" id="UP001500449"/>
    </source>
</evidence>
<dbReference type="InterPro" id="IPR011990">
    <property type="entry name" value="TPR-like_helical_dom_sf"/>
</dbReference>
<feature type="transmembrane region" description="Helical" evidence="3">
    <location>
        <begin position="283"/>
        <end position="302"/>
    </location>
</feature>
<keyword evidence="5" id="KW-1185">Reference proteome</keyword>
<dbReference type="RefSeq" id="WP_344427778.1">
    <property type="nucleotide sequence ID" value="NZ_BAAAQK010000029.1"/>
</dbReference>
<keyword evidence="1" id="KW-0677">Repeat</keyword>
<accession>A0ABN2NTB3</accession>